<comment type="catalytic activity">
    <reaction evidence="15">
        <text>a 1,2-diacyl-sn-glycero-3-phospho-L-serine(in) = a 1,2-diacyl-sn-glycero-3-phospho-L-serine(out)</text>
        <dbReference type="Rhea" id="RHEA:38663"/>
        <dbReference type="ChEBI" id="CHEBI:57262"/>
    </reaction>
</comment>
<evidence type="ECO:0000256" key="11">
    <source>
        <dbReference type="ARBA" id="ARBA00023034"/>
    </source>
</evidence>
<evidence type="ECO:0000256" key="16">
    <source>
        <dbReference type="ARBA" id="ARBA00024615"/>
    </source>
</evidence>
<feature type="transmembrane region" description="Helical" evidence="19">
    <location>
        <begin position="512"/>
        <end position="534"/>
    </location>
</feature>
<dbReference type="GO" id="GO:0000139">
    <property type="term" value="C:Golgi membrane"/>
    <property type="evidence" value="ECO:0007669"/>
    <property type="project" value="UniProtKB-SubCell"/>
</dbReference>
<evidence type="ECO:0000256" key="18">
    <source>
        <dbReference type="ARBA" id="ARBA00024631"/>
    </source>
</evidence>
<feature type="compositionally biased region" description="Polar residues" evidence="20">
    <location>
        <begin position="84"/>
        <end position="104"/>
    </location>
</feature>
<dbReference type="GO" id="GO:0034497">
    <property type="term" value="P:protein localization to phagophore assembly site"/>
    <property type="evidence" value="ECO:0007669"/>
    <property type="project" value="TreeGrafter"/>
</dbReference>
<comment type="similarity">
    <text evidence="5 19">Belongs to the ATG9 family.</text>
</comment>
<keyword evidence="14" id="KW-0968">Cytoplasmic vesicle</keyword>
<dbReference type="GO" id="GO:0061709">
    <property type="term" value="P:reticulophagy"/>
    <property type="evidence" value="ECO:0007669"/>
    <property type="project" value="TreeGrafter"/>
</dbReference>
<feature type="transmembrane region" description="Helical" evidence="19">
    <location>
        <begin position="250"/>
        <end position="272"/>
    </location>
</feature>
<evidence type="ECO:0000256" key="20">
    <source>
        <dbReference type="SAM" id="MobiDB-lite"/>
    </source>
</evidence>
<dbReference type="Pfam" id="PF04109">
    <property type="entry name" value="ATG9"/>
    <property type="match status" value="1"/>
</dbReference>
<evidence type="ECO:0000256" key="15">
    <source>
        <dbReference type="ARBA" id="ARBA00024479"/>
    </source>
</evidence>
<proteinExistence type="inferred from homology"/>
<evidence type="ECO:0000256" key="5">
    <source>
        <dbReference type="ARBA" id="ARBA00006185"/>
    </source>
</evidence>
<dbReference type="GO" id="GO:0030659">
    <property type="term" value="C:cytoplasmic vesicle membrane"/>
    <property type="evidence" value="ECO:0007669"/>
    <property type="project" value="UniProtKB-SubCell"/>
</dbReference>
<sequence length="802" mass="89152">MDRDSPFADPDRPEPLPQSLPTPSGSNSLKASIFEQSRIVHPSTSVYRSASRPRHDDIREESYHESIQPSVASLAAASNGGQHGSYTGNGIHSSDTQNASQSNAYEDEDEEEQDPEDLLSDEELGLIAGDARRASPTTSRGSSRSRNRRTDTSDPRSRASAVGGLSAKQKALWLWANVDNLDAFLQEVYAYYVGRGAICIALSRSLNLLTIAFVISFSTFLFGCIDYSSIRHNGQLSDVIVGHCVAGFSPFATLVVVLLLAAFGWQVLQFVLGLSRLRAMHRFYEHLLGIPDADVQSIPWHDVVNRLSALREQHPNTSLSSADEIELGDPAAASGLRPSHQQRLDAHDVANRIMRQENYLIALFNENILDLSVPGLRNRSPALTRSLEWNLNFCLLGFLFDSNGQVRHQFLSERYRSDLIEGLRRRFLFMAVVNAIFAPFIVLYLLVYSFFRYFEEYHKDPSNLGSRQYTQYARWKFREFNELPHLFRRRCHTSYAPASKYIDQFPKEKTAIVARFVAFVAGSFMAVLILASVIDPDLFVHFDITPQRNVLFYIGIFGAILAISRGMIPDEHLVFEPEATLREVIQHTHYLPQDWKGRFHSAQVHQAFGQLYTLKIYIFVQELLSVVTTPFVLWLSLPGCAPELIDFLRTYTVHVDGLGHVCSFAVFDFARQPTASTMGGVAAKGIHNRQNRRGVSGKARALRNGMREGKMEQSILGFKANHPDWDPAAHASTASIHRIDDGSRSATATATAVGASSTLHSYGNGLAKSDAPTTTATGGPKVKDLLDHIYRGSGAAAGGSRW</sequence>
<feature type="transmembrane region" description="Helical" evidence="19">
    <location>
        <begin position="208"/>
        <end position="230"/>
    </location>
</feature>
<dbReference type="EMBL" id="SRRM01000007">
    <property type="protein sequence ID" value="TKY88701.1"/>
    <property type="molecule type" value="Genomic_DNA"/>
</dbReference>
<keyword evidence="7 19" id="KW-0813">Transport</keyword>
<dbReference type="InterPro" id="IPR007241">
    <property type="entry name" value="Autophagy-rel_prot_9"/>
</dbReference>
<evidence type="ECO:0000256" key="6">
    <source>
        <dbReference type="ARBA" id="ARBA00018074"/>
    </source>
</evidence>
<dbReference type="RefSeq" id="XP_029740686.1">
    <property type="nucleotide sequence ID" value="XM_029882931.1"/>
</dbReference>
<evidence type="ECO:0000256" key="17">
    <source>
        <dbReference type="ARBA" id="ARBA00024621"/>
    </source>
</evidence>
<feature type="compositionally biased region" description="Basic and acidic residues" evidence="20">
    <location>
        <begin position="53"/>
        <end position="64"/>
    </location>
</feature>
<evidence type="ECO:0000256" key="13">
    <source>
        <dbReference type="ARBA" id="ARBA00023136"/>
    </source>
</evidence>
<organism evidence="21 22">
    <name type="scientific">Sporisorium graminicola</name>
    <dbReference type="NCBI Taxonomy" id="280036"/>
    <lineage>
        <taxon>Eukaryota</taxon>
        <taxon>Fungi</taxon>
        <taxon>Dikarya</taxon>
        <taxon>Basidiomycota</taxon>
        <taxon>Ustilaginomycotina</taxon>
        <taxon>Ustilaginomycetes</taxon>
        <taxon>Ustilaginales</taxon>
        <taxon>Ustilaginaceae</taxon>
        <taxon>Sporisorium</taxon>
    </lineage>
</organism>
<feature type="compositionally biased region" description="Low complexity" evidence="20">
    <location>
        <begin position="134"/>
        <end position="144"/>
    </location>
</feature>
<dbReference type="PANTHER" id="PTHR13038">
    <property type="entry name" value="APG9 AUTOPHAGY 9"/>
    <property type="match status" value="1"/>
</dbReference>
<name>A0A4U7KVM9_9BASI</name>
<keyword evidence="10 19" id="KW-0072">Autophagy</keyword>
<gene>
    <name evidence="21" type="ORF">EX895_002332</name>
</gene>
<keyword evidence="22" id="KW-1185">Reference proteome</keyword>
<evidence type="ECO:0000256" key="3">
    <source>
        <dbReference type="ARBA" id="ARBA00004511"/>
    </source>
</evidence>
<evidence type="ECO:0000256" key="8">
    <source>
        <dbReference type="ARBA" id="ARBA00022692"/>
    </source>
</evidence>
<evidence type="ECO:0000256" key="2">
    <source>
        <dbReference type="ARBA" id="ARBA00004477"/>
    </source>
</evidence>
<feature type="region of interest" description="Disordered" evidence="20">
    <location>
        <begin position="1"/>
        <end position="117"/>
    </location>
</feature>
<dbReference type="AlphaFoldDB" id="A0A4U7KVM9"/>
<comment type="catalytic activity">
    <reaction evidence="16">
        <text>a 1,2-diacyl-sn-glycero-3-phosphoethanolamine(in) = a 1,2-diacyl-sn-glycero-3-phosphoethanolamine(out)</text>
        <dbReference type="Rhea" id="RHEA:38895"/>
        <dbReference type="ChEBI" id="CHEBI:64612"/>
    </reaction>
</comment>
<feature type="region of interest" description="Disordered" evidence="20">
    <location>
        <begin position="129"/>
        <end position="162"/>
    </location>
</feature>
<evidence type="ECO:0000256" key="19">
    <source>
        <dbReference type="RuleBase" id="RU364027"/>
    </source>
</evidence>
<evidence type="ECO:0000256" key="10">
    <source>
        <dbReference type="ARBA" id="ARBA00023006"/>
    </source>
</evidence>
<dbReference type="OrthoDB" id="2020634at2759"/>
<dbReference type="GO" id="GO:0034045">
    <property type="term" value="C:phagophore assembly site membrane"/>
    <property type="evidence" value="ECO:0007669"/>
    <property type="project" value="UniProtKB-SubCell"/>
</dbReference>
<keyword evidence="8 19" id="KW-0812">Transmembrane</keyword>
<dbReference type="Proteomes" id="UP000306050">
    <property type="component" value="Chromosome SGRAM_14"/>
</dbReference>
<dbReference type="GO" id="GO:0000422">
    <property type="term" value="P:autophagy of mitochondrion"/>
    <property type="evidence" value="ECO:0007669"/>
    <property type="project" value="TreeGrafter"/>
</dbReference>
<keyword evidence="13 19" id="KW-0472">Membrane</keyword>
<comment type="catalytic activity">
    <reaction evidence="17">
        <text>a 1,2-diacyl-sn-glycero-3-phospho-(1D-myo-inositol-3-phosphate)(in) = a 1,2-diacyl-sn-glycero-3-phospho-(1D-myo-inositol-3-phosphate)(out)</text>
        <dbReference type="Rhea" id="RHEA:67920"/>
        <dbReference type="ChEBI" id="CHEBI:58088"/>
    </reaction>
</comment>
<evidence type="ECO:0000256" key="14">
    <source>
        <dbReference type="ARBA" id="ARBA00023329"/>
    </source>
</evidence>
<dbReference type="PANTHER" id="PTHR13038:SF10">
    <property type="entry name" value="AUTOPHAGY-RELATED PROTEIN 9"/>
    <property type="match status" value="1"/>
</dbReference>
<comment type="function">
    <text evidence="19">Phospholipid scramblase involved in autophagy. Cycles between the preautophagosomal structure/phagophore assembly site (PAS) and the cytoplasmic vesicle pool and supplies membrane for the growing autophagosome. Lipid scramblase activity plays a key role in preautophagosomal structure/phagophore assembly by distributing the phospholipids that arrive through ATG2 from the cytoplasmic to the luminal leaflet of the bilayer, thereby driving autophagosomal membrane expansion.</text>
</comment>
<dbReference type="GO" id="GO:0005789">
    <property type="term" value="C:endoplasmic reticulum membrane"/>
    <property type="evidence" value="ECO:0007669"/>
    <property type="project" value="UniProtKB-SubCell"/>
</dbReference>
<keyword evidence="12 19" id="KW-0445">Lipid transport</keyword>
<evidence type="ECO:0000256" key="9">
    <source>
        <dbReference type="ARBA" id="ARBA00022989"/>
    </source>
</evidence>
<dbReference type="GeneID" id="40725227"/>
<keyword evidence="9 19" id="KW-1133">Transmembrane helix</keyword>
<feature type="compositionally biased region" description="Polar residues" evidence="20">
    <location>
        <begin position="21"/>
        <end position="30"/>
    </location>
</feature>
<reference evidence="21 22" key="1">
    <citation type="submission" date="2019-05" db="EMBL/GenBank/DDBJ databases">
        <title>Sporisorium graminicola CBS 10092 draft sequencing and annotation.</title>
        <authorList>
            <person name="Solano-Gonzalez S."/>
            <person name="Caddick M.X."/>
            <person name="Darby A."/>
        </authorList>
    </citation>
    <scope>NUCLEOTIDE SEQUENCE [LARGE SCALE GENOMIC DNA]</scope>
    <source>
        <strain evidence="21 22">CBS 10092</strain>
    </source>
</reference>
<dbReference type="GO" id="GO:0034727">
    <property type="term" value="P:piecemeal microautophagy of the nucleus"/>
    <property type="evidence" value="ECO:0007669"/>
    <property type="project" value="TreeGrafter"/>
</dbReference>
<dbReference type="GO" id="GO:0006869">
    <property type="term" value="P:lipid transport"/>
    <property type="evidence" value="ECO:0007669"/>
    <property type="project" value="UniProtKB-KW"/>
</dbReference>
<evidence type="ECO:0000256" key="4">
    <source>
        <dbReference type="ARBA" id="ARBA00004653"/>
    </source>
</evidence>
<comment type="catalytic activity">
    <reaction evidence="18">
        <text>a 1,2-diacyl-sn-glycero-3-phosphocholine(in) = a 1,2-diacyl-sn-glycero-3-phosphocholine(out)</text>
        <dbReference type="Rhea" id="RHEA:38571"/>
        <dbReference type="ChEBI" id="CHEBI:57643"/>
    </reaction>
</comment>
<comment type="subcellular location">
    <subcellularLocation>
        <location evidence="1">Cytoplasmic vesicle membrane</location>
        <topology evidence="1">Multi-pass membrane protein</topology>
    </subcellularLocation>
    <subcellularLocation>
        <location evidence="2">Endoplasmic reticulum membrane</location>
        <topology evidence="2">Multi-pass membrane protein</topology>
    </subcellularLocation>
    <subcellularLocation>
        <location evidence="4">Golgi apparatus membrane</location>
        <topology evidence="4">Multi-pass membrane protein</topology>
    </subcellularLocation>
    <subcellularLocation>
        <location evidence="3 19">Preautophagosomal structure membrane</location>
        <topology evidence="3 19">Multi-pass membrane protein</topology>
    </subcellularLocation>
</comment>
<feature type="transmembrane region" description="Helical" evidence="19">
    <location>
        <begin position="427"/>
        <end position="451"/>
    </location>
</feature>
<dbReference type="KEGG" id="sgra:EX895_002332"/>
<feature type="transmembrane region" description="Helical" evidence="19">
    <location>
        <begin position="550"/>
        <end position="568"/>
    </location>
</feature>
<feature type="compositionally biased region" description="Basic and acidic residues" evidence="20">
    <location>
        <begin position="148"/>
        <end position="157"/>
    </location>
</feature>
<feature type="compositionally biased region" description="Acidic residues" evidence="20">
    <location>
        <begin position="105"/>
        <end position="117"/>
    </location>
</feature>
<evidence type="ECO:0000256" key="1">
    <source>
        <dbReference type="ARBA" id="ARBA00004439"/>
    </source>
</evidence>
<protein>
    <recommendedName>
        <fullName evidence="6 19">Autophagy-related protein 9</fullName>
    </recommendedName>
</protein>
<evidence type="ECO:0000256" key="7">
    <source>
        <dbReference type="ARBA" id="ARBA00022448"/>
    </source>
</evidence>
<comment type="caution">
    <text evidence="21">The sequence shown here is derived from an EMBL/GenBank/DDBJ whole genome shotgun (WGS) entry which is preliminary data.</text>
</comment>
<dbReference type="GO" id="GO:0005776">
    <property type="term" value="C:autophagosome"/>
    <property type="evidence" value="ECO:0007669"/>
    <property type="project" value="TreeGrafter"/>
</dbReference>
<accession>A0A4U7KVM9</accession>
<evidence type="ECO:0000313" key="21">
    <source>
        <dbReference type="EMBL" id="TKY88701.1"/>
    </source>
</evidence>
<evidence type="ECO:0000313" key="22">
    <source>
        <dbReference type="Proteomes" id="UP000306050"/>
    </source>
</evidence>
<evidence type="ECO:0000256" key="12">
    <source>
        <dbReference type="ARBA" id="ARBA00023055"/>
    </source>
</evidence>
<keyword evidence="11" id="KW-0333">Golgi apparatus</keyword>
<feature type="compositionally biased region" description="Basic and acidic residues" evidence="20">
    <location>
        <begin position="1"/>
        <end position="14"/>
    </location>
</feature>